<reference evidence="1" key="2">
    <citation type="journal article" date="2015" name="Fish Shellfish Immunol.">
        <title>Early steps in the European eel (Anguilla anguilla)-Vibrio vulnificus interaction in the gills: Role of the RtxA13 toxin.</title>
        <authorList>
            <person name="Callol A."/>
            <person name="Pajuelo D."/>
            <person name="Ebbesson L."/>
            <person name="Teles M."/>
            <person name="MacKenzie S."/>
            <person name="Amaro C."/>
        </authorList>
    </citation>
    <scope>NUCLEOTIDE SEQUENCE</scope>
</reference>
<organism evidence="1">
    <name type="scientific">Anguilla anguilla</name>
    <name type="common">European freshwater eel</name>
    <name type="synonym">Muraena anguilla</name>
    <dbReference type="NCBI Taxonomy" id="7936"/>
    <lineage>
        <taxon>Eukaryota</taxon>
        <taxon>Metazoa</taxon>
        <taxon>Chordata</taxon>
        <taxon>Craniata</taxon>
        <taxon>Vertebrata</taxon>
        <taxon>Euteleostomi</taxon>
        <taxon>Actinopterygii</taxon>
        <taxon>Neopterygii</taxon>
        <taxon>Teleostei</taxon>
        <taxon>Anguilliformes</taxon>
        <taxon>Anguillidae</taxon>
        <taxon>Anguilla</taxon>
    </lineage>
</organism>
<sequence length="32" mass="3580">MLKTEVKFTVESNKTLGPNSFSLCVFLIAMCQ</sequence>
<reference evidence="1" key="1">
    <citation type="submission" date="2014-11" db="EMBL/GenBank/DDBJ databases">
        <authorList>
            <person name="Amaro Gonzalez C."/>
        </authorList>
    </citation>
    <scope>NUCLEOTIDE SEQUENCE</scope>
</reference>
<name>A0A0E9VUV9_ANGAN</name>
<accession>A0A0E9VUV9</accession>
<dbReference type="AlphaFoldDB" id="A0A0E9VUV9"/>
<dbReference type="EMBL" id="GBXM01027447">
    <property type="protein sequence ID" value="JAH81130.1"/>
    <property type="molecule type" value="Transcribed_RNA"/>
</dbReference>
<protein>
    <submittedName>
        <fullName evidence="1">Uncharacterized protein</fullName>
    </submittedName>
</protein>
<proteinExistence type="predicted"/>
<evidence type="ECO:0000313" key="1">
    <source>
        <dbReference type="EMBL" id="JAH81130.1"/>
    </source>
</evidence>